<evidence type="ECO:0000313" key="10">
    <source>
        <dbReference type="Proteomes" id="UP000187550"/>
    </source>
</evidence>
<sequence>MEDFLTIVWRTIFLYVLIIIVLRLMGKRELGQLSVIDLVISVMIAEVAAFAIEDPDSNLVLSVTPVLLLLFIQVTASFISLKSKKFRDLADGDPAVIIRQGVIDEQEMREQRYNIDDLLQQLREQQIGSVTEVEYAILEPSGNLSVFKKDGSPPILPLVTDGLVQNTHLALIGKDPEWLLDGLREYGFDGPDDVFFCTFENGRLHIQQKQSG</sequence>
<dbReference type="GO" id="GO:0005886">
    <property type="term" value="C:plasma membrane"/>
    <property type="evidence" value="ECO:0007669"/>
    <property type="project" value="UniProtKB-SubCell"/>
</dbReference>
<evidence type="ECO:0000256" key="6">
    <source>
        <dbReference type="ARBA" id="ARBA00023136"/>
    </source>
</evidence>
<evidence type="ECO:0000313" key="9">
    <source>
        <dbReference type="EMBL" id="SIT82912.1"/>
    </source>
</evidence>
<dbReference type="Proteomes" id="UP000187550">
    <property type="component" value="Unassembled WGS sequence"/>
</dbReference>
<dbReference type="InterPro" id="IPR023090">
    <property type="entry name" value="UPF0702_alpha/beta_dom_sf"/>
</dbReference>
<dbReference type="STRING" id="550447.SAMN05428946_1560"/>
<keyword evidence="4 7" id="KW-0812">Transmembrane</keyword>
<evidence type="ECO:0000256" key="3">
    <source>
        <dbReference type="ARBA" id="ARBA00022475"/>
    </source>
</evidence>
<dbReference type="Pfam" id="PF04239">
    <property type="entry name" value="DUF421"/>
    <property type="match status" value="1"/>
</dbReference>
<keyword evidence="5 7" id="KW-1133">Transmembrane helix</keyword>
<dbReference type="PANTHER" id="PTHR34582">
    <property type="entry name" value="UPF0702 TRANSMEMBRANE PROTEIN YCAP"/>
    <property type="match status" value="1"/>
</dbReference>
<feature type="transmembrane region" description="Helical" evidence="7">
    <location>
        <begin position="6"/>
        <end position="26"/>
    </location>
</feature>
<keyword evidence="3" id="KW-1003">Cell membrane</keyword>
<feature type="domain" description="YetF C-terminal" evidence="8">
    <location>
        <begin position="82"/>
        <end position="199"/>
    </location>
</feature>
<organism evidence="9 10">
    <name type="scientific">Edaphobacillus lindanitolerans</name>
    <dbReference type="NCBI Taxonomy" id="550447"/>
    <lineage>
        <taxon>Bacteria</taxon>
        <taxon>Bacillati</taxon>
        <taxon>Bacillota</taxon>
        <taxon>Bacilli</taxon>
        <taxon>Bacillales</taxon>
        <taxon>Bacillaceae</taxon>
        <taxon>Edaphobacillus</taxon>
    </lineage>
</organism>
<dbReference type="AlphaFoldDB" id="A0A1U7PQC0"/>
<dbReference type="OrthoDB" id="1682423at2"/>
<accession>A0A1U7PQC0</accession>
<keyword evidence="6 7" id="KW-0472">Membrane</keyword>
<keyword evidence="10" id="KW-1185">Reference proteome</keyword>
<dbReference type="Gene3D" id="3.30.240.20">
    <property type="entry name" value="bsu07140 like domains"/>
    <property type="match status" value="2"/>
</dbReference>
<protein>
    <submittedName>
        <fullName evidence="9">Uncharacterized membrane protein YcaP, DUF421 family</fullName>
    </submittedName>
</protein>
<dbReference type="EMBL" id="FTPL01000002">
    <property type="protein sequence ID" value="SIT82912.1"/>
    <property type="molecule type" value="Genomic_DNA"/>
</dbReference>
<evidence type="ECO:0000256" key="4">
    <source>
        <dbReference type="ARBA" id="ARBA00022692"/>
    </source>
</evidence>
<feature type="transmembrane region" description="Helical" evidence="7">
    <location>
        <begin position="58"/>
        <end position="79"/>
    </location>
</feature>
<feature type="transmembrane region" description="Helical" evidence="7">
    <location>
        <begin position="33"/>
        <end position="52"/>
    </location>
</feature>
<comment type="subcellular location">
    <subcellularLocation>
        <location evidence="1">Cell membrane</location>
        <topology evidence="1">Multi-pass membrane protein</topology>
    </subcellularLocation>
</comment>
<dbReference type="RefSeq" id="WP_076757818.1">
    <property type="nucleotide sequence ID" value="NZ_FTPL01000002.1"/>
</dbReference>
<name>A0A1U7PQC0_9BACI</name>
<evidence type="ECO:0000256" key="5">
    <source>
        <dbReference type="ARBA" id="ARBA00022989"/>
    </source>
</evidence>
<evidence type="ECO:0000256" key="7">
    <source>
        <dbReference type="SAM" id="Phobius"/>
    </source>
</evidence>
<reference evidence="10" key="1">
    <citation type="submission" date="2017-01" db="EMBL/GenBank/DDBJ databases">
        <authorList>
            <person name="Varghese N."/>
            <person name="Submissions S."/>
        </authorList>
    </citation>
    <scope>NUCLEOTIDE SEQUENCE [LARGE SCALE GENOMIC DNA]</scope>
    <source>
        <strain evidence="10">MNA4</strain>
    </source>
</reference>
<dbReference type="PANTHER" id="PTHR34582:SF6">
    <property type="entry name" value="UPF0702 TRANSMEMBRANE PROTEIN YCAP"/>
    <property type="match status" value="1"/>
</dbReference>
<gene>
    <name evidence="9" type="ORF">SAMN05428946_1560</name>
</gene>
<evidence type="ECO:0000256" key="2">
    <source>
        <dbReference type="ARBA" id="ARBA00006448"/>
    </source>
</evidence>
<dbReference type="InterPro" id="IPR007353">
    <property type="entry name" value="DUF421"/>
</dbReference>
<evidence type="ECO:0000259" key="8">
    <source>
        <dbReference type="Pfam" id="PF04239"/>
    </source>
</evidence>
<evidence type="ECO:0000256" key="1">
    <source>
        <dbReference type="ARBA" id="ARBA00004651"/>
    </source>
</evidence>
<proteinExistence type="inferred from homology"/>
<comment type="similarity">
    <text evidence="2">Belongs to the UPF0702 family.</text>
</comment>